<dbReference type="Proteomes" id="UP000614469">
    <property type="component" value="Unassembled WGS sequence"/>
</dbReference>
<organism evidence="3 4">
    <name type="scientific">Candidatus Desulfolinea nitratireducens</name>
    <dbReference type="NCBI Taxonomy" id="2841698"/>
    <lineage>
        <taxon>Bacteria</taxon>
        <taxon>Bacillati</taxon>
        <taxon>Chloroflexota</taxon>
        <taxon>Anaerolineae</taxon>
        <taxon>Anaerolineales</taxon>
        <taxon>Anaerolineales incertae sedis</taxon>
        <taxon>Candidatus Desulfolinea</taxon>
    </lineage>
</organism>
<evidence type="ECO:0000313" key="4">
    <source>
        <dbReference type="Proteomes" id="UP000614469"/>
    </source>
</evidence>
<dbReference type="GO" id="GO:0005737">
    <property type="term" value="C:cytoplasm"/>
    <property type="evidence" value="ECO:0007669"/>
    <property type="project" value="TreeGrafter"/>
</dbReference>
<proteinExistence type="predicted"/>
<gene>
    <name evidence="3" type="ORF">H8E29_06395</name>
</gene>
<reference evidence="3 4" key="1">
    <citation type="submission" date="2020-08" db="EMBL/GenBank/DDBJ databases">
        <title>Bridging the membrane lipid divide: bacteria of the FCB group superphylum have the potential to synthesize archaeal ether lipids.</title>
        <authorList>
            <person name="Villanueva L."/>
            <person name="Von Meijenfeldt F.A.B."/>
            <person name="Westbye A.B."/>
            <person name="Yadav S."/>
            <person name="Hopmans E.C."/>
            <person name="Dutilh B.E."/>
            <person name="Sinninghe Damste J.S."/>
        </authorList>
    </citation>
    <scope>NUCLEOTIDE SEQUENCE [LARGE SCALE GENOMIC DNA]</scope>
    <source>
        <strain evidence="3">NIOZ-UU36</strain>
    </source>
</reference>
<dbReference type="Gene3D" id="3.30.9.10">
    <property type="entry name" value="D-Amino Acid Oxidase, subunit A, domain 2"/>
    <property type="match status" value="1"/>
</dbReference>
<evidence type="ECO:0000256" key="1">
    <source>
        <dbReference type="ARBA" id="ARBA00023002"/>
    </source>
</evidence>
<dbReference type="EMBL" id="JACNJN010000082">
    <property type="protein sequence ID" value="MBC8334873.1"/>
    <property type="molecule type" value="Genomic_DNA"/>
</dbReference>
<dbReference type="PANTHER" id="PTHR13847">
    <property type="entry name" value="SARCOSINE DEHYDROGENASE-RELATED"/>
    <property type="match status" value="1"/>
</dbReference>
<accession>A0A8J6TEQ5</accession>
<protein>
    <submittedName>
        <fullName evidence="3">FAD-binding oxidoreductase</fullName>
    </submittedName>
</protein>
<dbReference type="PANTHER" id="PTHR13847:SF287">
    <property type="entry name" value="FAD-DEPENDENT OXIDOREDUCTASE DOMAIN-CONTAINING PROTEIN 1"/>
    <property type="match status" value="1"/>
</dbReference>
<evidence type="ECO:0000259" key="2">
    <source>
        <dbReference type="Pfam" id="PF01266"/>
    </source>
</evidence>
<dbReference type="Gene3D" id="3.50.50.60">
    <property type="entry name" value="FAD/NAD(P)-binding domain"/>
    <property type="match status" value="1"/>
</dbReference>
<dbReference type="InterPro" id="IPR006076">
    <property type="entry name" value="FAD-dep_OxRdtase"/>
</dbReference>
<dbReference type="GO" id="GO:0016491">
    <property type="term" value="F:oxidoreductase activity"/>
    <property type="evidence" value="ECO:0007669"/>
    <property type="project" value="UniProtKB-KW"/>
</dbReference>
<keyword evidence="1" id="KW-0560">Oxidoreductase</keyword>
<evidence type="ECO:0000313" key="3">
    <source>
        <dbReference type="EMBL" id="MBC8334873.1"/>
    </source>
</evidence>
<feature type="domain" description="FAD dependent oxidoreductase" evidence="2">
    <location>
        <begin position="7"/>
        <end position="414"/>
    </location>
</feature>
<sequence length="451" mass="50180">MPKNQADILICGAGIAGVSAAYYLAKSGVNNILLIDERPPLSLTSDHSSECYRNWWPDPAMLALMNHSIDLMEELANATGNPIHMNRRGYLYLTGDESKIPEITERATRISSLGAGQLRIHRSGGGDYQPAAPEGFHDQADGADLILDPALIREHFPYLTEEVVAALHVRRAGWLSAQQLGMTLLEGARKLEVRYESARVIGVAINNEKVRAVELADGRRISTDIFINAAGPMFKEVGKMIGLDLPVFTELHLKAAFNDKLDTVGREAPLLIWDDAQELEWTDEEREFLLEEGLDWMLDNFPSGVHIRPEGGSASQMILMLWEYQKKQIAPIWPLPLDEKYPEITLRGLSKMLPGLSKYFDHMPRPILDGGYYTKTPENRPLIGETPVEGAYLIGALSGYGIMAACGAGDLLAAQITGQMRHAYAREFSLERYDRPGYLEDILTRYDTGQL</sequence>
<dbReference type="AlphaFoldDB" id="A0A8J6TEQ5"/>
<comment type="caution">
    <text evidence="3">The sequence shown here is derived from an EMBL/GenBank/DDBJ whole genome shotgun (WGS) entry which is preliminary data.</text>
</comment>
<dbReference type="InterPro" id="IPR036188">
    <property type="entry name" value="FAD/NAD-bd_sf"/>
</dbReference>
<name>A0A8J6TEQ5_9CHLR</name>
<dbReference type="Pfam" id="PF01266">
    <property type="entry name" value="DAO"/>
    <property type="match status" value="1"/>
</dbReference>
<dbReference type="SUPFAM" id="SSF51905">
    <property type="entry name" value="FAD/NAD(P)-binding domain"/>
    <property type="match status" value="1"/>
</dbReference>